<dbReference type="InterPro" id="IPR014729">
    <property type="entry name" value="Rossmann-like_a/b/a_fold"/>
</dbReference>
<name>A0A0H3F8M3_RAHSY</name>
<dbReference type="EMBL" id="CP002505">
    <property type="protein sequence ID" value="ADW73223.1"/>
    <property type="molecule type" value="Genomic_DNA"/>
</dbReference>
<reference evidence="5 6" key="2">
    <citation type="journal article" date="2012" name="J. Bacteriol.">
        <title>Complete Genome Sequence of Rahnella sp. Strain Y9602, a Gammaproteobacterium Isolate from Metal- and Radionuclide-Contaminated Soil.</title>
        <authorList>
            <person name="Martinez R.J."/>
            <person name="Bruce D."/>
            <person name="Detter C."/>
            <person name="Goodwin L.A."/>
            <person name="Han J."/>
            <person name="Han C.S."/>
            <person name="Held B."/>
            <person name="Land M.L."/>
            <person name="Mikhailova N."/>
            <person name="Nolan M."/>
            <person name="Pennacchio L."/>
            <person name="Pitluck S."/>
            <person name="Tapia R."/>
            <person name="Woyke T."/>
            <person name="Sobecky P.A."/>
        </authorList>
    </citation>
    <scope>NUCLEOTIDE SEQUENCE [LARGE SCALE GENOMIC DNA]</scope>
    <source>
        <strain evidence="5 6">Y9602</strain>
    </source>
</reference>
<dbReference type="Gene3D" id="3.40.630.30">
    <property type="match status" value="1"/>
</dbReference>
<comment type="function">
    <text evidence="3">Acetylation of prosthetic group (2-(5''-phosphoribosyl)-3'-dephosphocoenzyme-A) of the gamma subunit of citrate lyase.</text>
</comment>
<evidence type="ECO:0000256" key="2">
    <source>
        <dbReference type="ARBA" id="ARBA00022840"/>
    </source>
</evidence>
<dbReference type="PANTHER" id="PTHR40599:SF1">
    <property type="entry name" value="[CITRATE [PRO-3S]-LYASE] LIGASE"/>
    <property type="match status" value="1"/>
</dbReference>
<dbReference type="CDD" id="cd02169">
    <property type="entry name" value="Citrate_lyase_ligase"/>
    <property type="match status" value="1"/>
</dbReference>
<keyword evidence="3 5" id="KW-0436">Ligase</keyword>
<dbReference type="InterPro" id="IPR016181">
    <property type="entry name" value="Acyl_CoA_acyltransferase"/>
</dbReference>
<keyword evidence="5" id="KW-0456">Lyase</keyword>
<evidence type="ECO:0000256" key="1">
    <source>
        <dbReference type="ARBA" id="ARBA00022741"/>
    </source>
</evidence>
<evidence type="ECO:0000259" key="4">
    <source>
        <dbReference type="PROSITE" id="PS51186"/>
    </source>
</evidence>
<dbReference type="NCBIfam" id="TIGR00124">
    <property type="entry name" value="cit_ly_ligase"/>
    <property type="match status" value="1"/>
</dbReference>
<dbReference type="InterPro" id="IPR005216">
    <property type="entry name" value="Citrate_lyase_ligase"/>
</dbReference>
<feature type="domain" description="N-acetyltransferase" evidence="4">
    <location>
        <begin position="1"/>
        <end position="132"/>
    </location>
</feature>
<keyword evidence="1 3" id="KW-0547">Nucleotide-binding</keyword>
<dbReference type="InterPro" id="IPR004821">
    <property type="entry name" value="Cyt_trans-like"/>
</dbReference>
<dbReference type="eggNOG" id="COG3053">
    <property type="taxonomic scope" value="Bacteria"/>
</dbReference>
<dbReference type="RefSeq" id="WP_013574925.1">
    <property type="nucleotide sequence ID" value="NC_015061.1"/>
</dbReference>
<accession>A0A0H3F8M3</accession>
<dbReference type="PROSITE" id="PS51186">
    <property type="entry name" value="GNAT"/>
    <property type="match status" value="1"/>
</dbReference>
<gene>
    <name evidence="5" type="ordered locus">Rahaq_1601</name>
</gene>
<dbReference type="KEGG" id="rah:Rahaq_1601"/>
<evidence type="ECO:0000313" key="5">
    <source>
        <dbReference type="EMBL" id="ADW73223.1"/>
    </source>
</evidence>
<dbReference type="Proteomes" id="UP000007257">
    <property type="component" value="Chromosome"/>
</dbReference>
<dbReference type="PANTHER" id="PTHR40599">
    <property type="entry name" value="[CITRATE [PRO-3S]-LYASE] LIGASE"/>
    <property type="match status" value="1"/>
</dbReference>
<sequence>MFSRDQPDFHVISVSQPPEGMLEDIRTLLQQSQLGMDDDIEQFVVACSGRRLVGCAGLVSNTIKCVAVAADWRGENLSARLLGEVENLAVSGGKFHLFLYTRPSNLQRFRGCGFYPLVQWDDVAVLMENTPVGISHYCRGLQRHHHSGQRIGAVVMNANPFTLGHRFLAEQAAATCDWLHVFVVSEDVSYFPFKERLEMVRLGVADLPNVTVHAGSEYLISRATFPGYFLKDAGLVNQAWSVMDLLIFRQYIAPALGITHRFVGSEPFCPVTHQYNCDMHDWLEAPARLASPPLKVIELPRKRHASGRAISASEVRVLLRAHQLPRIRDIVPLSTYVHLEQHYSATAPAEPAHDDVLIISPSLC</sequence>
<dbReference type="AlphaFoldDB" id="A0A0H3F8M3"/>
<comment type="catalytic activity">
    <reaction evidence="3">
        <text>holo-[citrate lyase ACP] + acetate + ATP = acetyl-[citrate lyase ACP] + AMP + diphosphate</text>
        <dbReference type="Rhea" id="RHEA:23788"/>
        <dbReference type="Rhea" id="RHEA-COMP:10158"/>
        <dbReference type="Rhea" id="RHEA-COMP:13710"/>
        <dbReference type="ChEBI" id="CHEBI:30089"/>
        <dbReference type="ChEBI" id="CHEBI:30616"/>
        <dbReference type="ChEBI" id="CHEBI:33019"/>
        <dbReference type="ChEBI" id="CHEBI:82683"/>
        <dbReference type="ChEBI" id="CHEBI:137976"/>
        <dbReference type="ChEBI" id="CHEBI:456215"/>
        <dbReference type="EC" id="6.2.1.22"/>
    </reaction>
</comment>
<dbReference type="SUPFAM" id="SSF55729">
    <property type="entry name" value="Acyl-CoA N-acyltransferases (Nat)"/>
    <property type="match status" value="1"/>
</dbReference>
<protein>
    <recommendedName>
        <fullName evidence="3">[Citrate [pro-3S]-lyase] ligase</fullName>
        <ecNumber evidence="3">6.2.1.22</ecNumber>
    </recommendedName>
</protein>
<keyword evidence="2 3" id="KW-0067">ATP-binding</keyword>
<dbReference type="HOGENOM" id="CLU_063190_0_0_6"/>
<dbReference type="PIRSF" id="PIRSF005751">
    <property type="entry name" value="Acet_citr_lig"/>
    <property type="match status" value="1"/>
</dbReference>
<evidence type="ECO:0000256" key="3">
    <source>
        <dbReference type="PIRNR" id="PIRNR005751"/>
    </source>
</evidence>
<dbReference type="SUPFAM" id="SSF52374">
    <property type="entry name" value="Nucleotidylyl transferase"/>
    <property type="match status" value="1"/>
</dbReference>
<dbReference type="Gene3D" id="3.40.50.620">
    <property type="entry name" value="HUPs"/>
    <property type="match status" value="1"/>
</dbReference>
<reference evidence="6" key="1">
    <citation type="submission" date="2011-01" db="EMBL/GenBank/DDBJ databases">
        <title>Complete sequence of chromosome of Rahnella sp. Y9602.</title>
        <authorList>
            <consortium name="US DOE Joint Genome Institute"/>
            <person name="Lucas S."/>
            <person name="Copeland A."/>
            <person name="Lapidus A."/>
            <person name="Cheng J.-F."/>
            <person name="Goodwin L."/>
            <person name="Pitluck S."/>
            <person name="Lu M."/>
            <person name="Detter J.C."/>
            <person name="Han C."/>
            <person name="Tapia R."/>
            <person name="Land M."/>
            <person name="Hauser L."/>
            <person name="Kyrpides N."/>
            <person name="Ivanova N."/>
            <person name="Ovchinnikova G."/>
            <person name="Pagani I."/>
            <person name="Sobecky P.A."/>
            <person name="Martinez R.J."/>
            <person name="Woyke T."/>
        </authorList>
    </citation>
    <scope>NUCLEOTIDE SEQUENCE [LARGE SCALE GENOMIC DNA]</scope>
    <source>
        <strain evidence="6">Y9602</strain>
    </source>
</reference>
<dbReference type="Pfam" id="PF08218">
    <property type="entry name" value="Citrate_ly_lig"/>
    <property type="match status" value="1"/>
</dbReference>
<dbReference type="InterPro" id="IPR000182">
    <property type="entry name" value="GNAT_dom"/>
</dbReference>
<dbReference type="GO" id="GO:0008771">
    <property type="term" value="F:[citrate (pro-3S)-lyase] ligase activity"/>
    <property type="evidence" value="ECO:0007669"/>
    <property type="project" value="UniProtKB-EC"/>
</dbReference>
<proteinExistence type="predicted"/>
<dbReference type="EC" id="6.2.1.22" evidence="3"/>
<dbReference type="OrthoDB" id="9779753at2"/>
<dbReference type="SMART" id="SM00764">
    <property type="entry name" value="Citrate_ly_lig"/>
    <property type="match status" value="1"/>
</dbReference>
<evidence type="ECO:0000313" key="6">
    <source>
        <dbReference type="Proteomes" id="UP000007257"/>
    </source>
</evidence>
<dbReference type="GO" id="GO:0005524">
    <property type="term" value="F:ATP binding"/>
    <property type="evidence" value="ECO:0007669"/>
    <property type="project" value="UniProtKB-UniRule"/>
</dbReference>
<dbReference type="InterPro" id="IPR013166">
    <property type="entry name" value="Citrate_lyase_ligase_C"/>
</dbReference>
<dbReference type="GO" id="GO:0016747">
    <property type="term" value="F:acyltransferase activity, transferring groups other than amino-acyl groups"/>
    <property type="evidence" value="ECO:0007669"/>
    <property type="project" value="InterPro"/>
</dbReference>
<organism evidence="5 6">
    <name type="scientific">Rahnella sp. (strain Y9602)</name>
    <dbReference type="NCBI Taxonomy" id="2703885"/>
    <lineage>
        <taxon>Bacteria</taxon>
        <taxon>Pseudomonadati</taxon>
        <taxon>Pseudomonadota</taxon>
        <taxon>Gammaproteobacteria</taxon>
        <taxon>Enterobacterales</taxon>
        <taxon>Yersiniaceae</taxon>
        <taxon>Rahnella</taxon>
    </lineage>
</organism>
<dbReference type="GO" id="GO:0016829">
    <property type="term" value="F:lyase activity"/>
    <property type="evidence" value="ECO:0007669"/>
    <property type="project" value="UniProtKB-KW"/>
</dbReference>
<dbReference type="NCBIfam" id="TIGR00125">
    <property type="entry name" value="cyt_tran_rel"/>
    <property type="match status" value="1"/>
</dbReference>